<keyword evidence="2" id="KW-1185">Reference proteome</keyword>
<comment type="caution">
    <text evidence="1">The sequence shown here is derived from an EMBL/GenBank/DDBJ whole genome shotgun (WGS) entry which is preliminary data.</text>
</comment>
<proteinExistence type="predicted"/>
<organism evidence="1 2">
    <name type="scientific">Araneus ventricosus</name>
    <name type="common">Orbweaver spider</name>
    <name type="synonym">Epeira ventricosa</name>
    <dbReference type="NCBI Taxonomy" id="182803"/>
    <lineage>
        <taxon>Eukaryota</taxon>
        <taxon>Metazoa</taxon>
        <taxon>Ecdysozoa</taxon>
        <taxon>Arthropoda</taxon>
        <taxon>Chelicerata</taxon>
        <taxon>Arachnida</taxon>
        <taxon>Araneae</taxon>
        <taxon>Araneomorphae</taxon>
        <taxon>Entelegynae</taxon>
        <taxon>Araneoidea</taxon>
        <taxon>Araneidae</taxon>
        <taxon>Araneus</taxon>
    </lineage>
</organism>
<name>A0A4Y2N393_ARAVE</name>
<dbReference type="Proteomes" id="UP000499080">
    <property type="component" value="Unassembled WGS sequence"/>
</dbReference>
<evidence type="ECO:0000313" key="1">
    <source>
        <dbReference type="EMBL" id="GBN32657.1"/>
    </source>
</evidence>
<reference evidence="1 2" key="1">
    <citation type="journal article" date="2019" name="Sci. Rep.">
        <title>Orb-weaving spider Araneus ventricosus genome elucidates the spidroin gene catalogue.</title>
        <authorList>
            <person name="Kono N."/>
            <person name="Nakamura H."/>
            <person name="Ohtoshi R."/>
            <person name="Moran D.A.P."/>
            <person name="Shinohara A."/>
            <person name="Yoshida Y."/>
            <person name="Fujiwara M."/>
            <person name="Mori M."/>
            <person name="Tomita M."/>
            <person name="Arakawa K."/>
        </authorList>
    </citation>
    <scope>NUCLEOTIDE SEQUENCE [LARGE SCALE GENOMIC DNA]</scope>
</reference>
<accession>A0A4Y2N393</accession>
<gene>
    <name evidence="1" type="ORF">AVEN_89946_1</name>
</gene>
<protein>
    <submittedName>
        <fullName evidence="1">Uncharacterized protein</fullName>
    </submittedName>
</protein>
<evidence type="ECO:0000313" key="2">
    <source>
        <dbReference type="Proteomes" id="UP000499080"/>
    </source>
</evidence>
<dbReference type="EMBL" id="BGPR01008269">
    <property type="protein sequence ID" value="GBN32657.1"/>
    <property type="molecule type" value="Genomic_DNA"/>
</dbReference>
<dbReference type="AlphaFoldDB" id="A0A4Y2N393"/>
<sequence length="120" mass="13073">MVASGTAVDVSTFHLQQMVGVSGIRTPSGGLLLAIVVEGSWNFWKASYRSGWNPQRQGTCWLAGQNSEPDKKNQRFSRPNTPCVHETDAIASTSCVTAFSRVLLQPCLTGNFSSPRERLS</sequence>